<feature type="transmembrane region" description="Helical" evidence="1">
    <location>
        <begin position="22"/>
        <end position="48"/>
    </location>
</feature>
<dbReference type="STRING" id="686624.SAMN04488242_0343"/>
<dbReference type="EMBL" id="FNGP01000001">
    <property type="protein sequence ID" value="SDL12905.1"/>
    <property type="molecule type" value="Genomic_DNA"/>
</dbReference>
<evidence type="ECO:0000313" key="3">
    <source>
        <dbReference type="Proteomes" id="UP000199475"/>
    </source>
</evidence>
<sequence>MNDETHEIEPGRPVRLVPTAPGFWMTVLGVVVAGLAPLFGFLIGSMIGVAEDSDAWLTPVYVGLLVGVVIGGLGVVLAVLGGRRLWRATRRGDRVGDGAEVPA</sequence>
<organism evidence="2 3">
    <name type="scientific">Tessaracoccus oleiagri</name>
    <dbReference type="NCBI Taxonomy" id="686624"/>
    <lineage>
        <taxon>Bacteria</taxon>
        <taxon>Bacillati</taxon>
        <taxon>Actinomycetota</taxon>
        <taxon>Actinomycetes</taxon>
        <taxon>Propionibacteriales</taxon>
        <taxon>Propionibacteriaceae</taxon>
        <taxon>Tessaracoccus</taxon>
    </lineage>
</organism>
<keyword evidence="1" id="KW-1133">Transmembrane helix</keyword>
<keyword evidence="3" id="KW-1185">Reference proteome</keyword>
<feature type="transmembrane region" description="Helical" evidence="1">
    <location>
        <begin position="60"/>
        <end position="81"/>
    </location>
</feature>
<name>A0A1G9HJ41_9ACTN</name>
<dbReference type="RefSeq" id="WP_218118278.1">
    <property type="nucleotide sequence ID" value="NZ_FNGP01000001.1"/>
</dbReference>
<gene>
    <name evidence="2" type="ORF">SAMN04488242_0343</name>
</gene>
<keyword evidence="1" id="KW-0812">Transmembrane</keyword>
<reference evidence="2 3" key="1">
    <citation type="submission" date="2016-10" db="EMBL/GenBank/DDBJ databases">
        <authorList>
            <person name="de Groot N.N."/>
        </authorList>
    </citation>
    <scope>NUCLEOTIDE SEQUENCE [LARGE SCALE GENOMIC DNA]</scope>
    <source>
        <strain evidence="2 3">CGMCC 1.9159</strain>
    </source>
</reference>
<accession>A0A1G9HJ41</accession>
<evidence type="ECO:0000256" key="1">
    <source>
        <dbReference type="SAM" id="Phobius"/>
    </source>
</evidence>
<keyword evidence="1" id="KW-0472">Membrane</keyword>
<evidence type="ECO:0000313" key="2">
    <source>
        <dbReference type="EMBL" id="SDL12905.1"/>
    </source>
</evidence>
<proteinExistence type="predicted"/>
<protein>
    <submittedName>
        <fullName evidence="2">Uncharacterized protein</fullName>
    </submittedName>
</protein>
<dbReference type="AlphaFoldDB" id="A0A1G9HJ41"/>
<dbReference type="Proteomes" id="UP000199475">
    <property type="component" value="Unassembled WGS sequence"/>
</dbReference>